<keyword evidence="4 6" id="KW-1133">Transmembrane helix</keyword>
<comment type="caution">
    <text evidence="8">The sequence shown here is derived from an EMBL/GenBank/DDBJ whole genome shotgun (WGS) entry which is preliminary data.</text>
</comment>
<evidence type="ECO:0000256" key="7">
    <source>
        <dbReference type="SAM" id="MobiDB-lite"/>
    </source>
</evidence>
<dbReference type="PANTHER" id="PTHR23427:SF2">
    <property type="entry name" value="SURFEIT LOCUS PROTEIN 1"/>
    <property type="match status" value="1"/>
</dbReference>
<comment type="subcellular location">
    <subcellularLocation>
        <location evidence="6">Cell membrane</location>
        <topology evidence="6">Multi-pass membrane protein</topology>
    </subcellularLocation>
    <subcellularLocation>
        <location evidence="1">Membrane</location>
    </subcellularLocation>
</comment>
<gene>
    <name evidence="8" type="ORF">H9634_11225</name>
</gene>
<evidence type="ECO:0000256" key="3">
    <source>
        <dbReference type="ARBA" id="ARBA00022692"/>
    </source>
</evidence>
<evidence type="ECO:0000313" key="8">
    <source>
        <dbReference type="EMBL" id="MBD8021350.1"/>
    </source>
</evidence>
<reference evidence="8 9" key="1">
    <citation type="submission" date="2020-08" db="EMBL/GenBank/DDBJ databases">
        <title>A Genomic Blueprint of the Chicken Gut Microbiome.</title>
        <authorList>
            <person name="Gilroy R."/>
            <person name="Ravi A."/>
            <person name="Getino M."/>
            <person name="Pursley I."/>
            <person name="Horton D.L."/>
            <person name="Alikhan N.-F."/>
            <person name="Baker D."/>
            <person name="Gharbi K."/>
            <person name="Hall N."/>
            <person name="Watson M."/>
            <person name="Adriaenssens E.M."/>
            <person name="Foster-Nyarko E."/>
            <person name="Jarju S."/>
            <person name="Secka A."/>
            <person name="Antonio M."/>
            <person name="Oren A."/>
            <person name="Chaudhuri R."/>
            <person name="La Ragione R.M."/>
            <person name="Hildebrand F."/>
            <person name="Pallen M.J."/>
        </authorList>
    </citation>
    <scope>NUCLEOTIDE SEQUENCE [LARGE SCALE GENOMIC DNA]</scope>
    <source>
        <strain evidence="8 9">Re57</strain>
    </source>
</reference>
<dbReference type="PROSITE" id="PS50895">
    <property type="entry name" value="SURF1"/>
    <property type="match status" value="1"/>
</dbReference>
<dbReference type="InterPro" id="IPR045214">
    <property type="entry name" value="Surf1/Surf4"/>
</dbReference>
<keyword evidence="6" id="KW-1003">Cell membrane</keyword>
<proteinExistence type="inferred from homology"/>
<dbReference type="CDD" id="cd06662">
    <property type="entry name" value="SURF1"/>
    <property type="match status" value="1"/>
</dbReference>
<dbReference type="PANTHER" id="PTHR23427">
    <property type="entry name" value="SURFEIT LOCUS PROTEIN"/>
    <property type="match status" value="1"/>
</dbReference>
<evidence type="ECO:0000256" key="4">
    <source>
        <dbReference type="ARBA" id="ARBA00022989"/>
    </source>
</evidence>
<dbReference type="InterPro" id="IPR002994">
    <property type="entry name" value="Surf1/Shy1"/>
</dbReference>
<comment type="caution">
    <text evidence="6">Lacks conserved residue(s) required for the propagation of feature annotation.</text>
</comment>
<comment type="similarity">
    <text evidence="2 6">Belongs to the SURF1 family.</text>
</comment>
<keyword evidence="9" id="KW-1185">Reference proteome</keyword>
<keyword evidence="3 6" id="KW-0812">Transmembrane</keyword>
<dbReference type="Proteomes" id="UP000651517">
    <property type="component" value="Unassembled WGS sequence"/>
</dbReference>
<dbReference type="RefSeq" id="WP_191726730.1">
    <property type="nucleotide sequence ID" value="NZ_JACSPY010000011.1"/>
</dbReference>
<evidence type="ECO:0000256" key="6">
    <source>
        <dbReference type="RuleBase" id="RU363076"/>
    </source>
</evidence>
<name>A0ABR8WW81_9MICO</name>
<organism evidence="8 9">
    <name type="scientific">Brevibacterium gallinarum</name>
    <dbReference type="NCBI Taxonomy" id="2762220"/>
    <lineage>
        <taxon>Bacteria</taxon>
        <taxon>Bacillati</taxon>
        <taxon>Actinomycetota</taxon>
        <taxon>Actinomycetes</taxon>
        <taxon>Micrococcales</taxon>
        <taxon>Brevibacteriaceae</taxon>
        <taxon>Brevibacterium</taxon>
    </lineage>
</organism>
<dbReference type="Pfam" id="PF02104">
    <property type="entry name" value="SURF1"/>
    <property type="match status" value="1"/>
</dbReference>
<evidence type="ECO:0000313" key="9">
    <source>
        <dbReference type="Proteomes" id="UP000651517"/>
    </source>
</evidence>
<sequence length="299" mass="32429">MLRLAFTPRWMGFLALVLLLATAFVGLSYWQLNRAQHKNDALSSQDIETVKDFNDVVAAQVPQPGLVADQRVTLTGHYLPDAQVAVTGRYHDGTEGFWVVTMFVPDDARFGEAAELPAAAEADETRPIAIPVVRGWVESEEAAMSSRAHDGPVEMTARLGPIEGPESTKGLPPGQVRTVSTSQLVNLFDIYTYSGYLFPEQDTGPGASAAVDGLTRVHLSADESGGFDLQSGVYALEWLFFAGFAFYIWWRLLRDAHLAQQRAAAGKTVDYVVVKPAGAKGTGQAAPPQQHPMKDTDGH</sequence>
<accession>A0ABR8WW81</accession>
<evidence type="ECO:0000256" key="5">
    <source>
        <dbReference type="ARBA" id="ARBA00023136"/>
    </source>
</evidence>
<protein>
    <recommendedName>
        <fullName evidence="6">SURF1-like protein</fullName>
    </recommendedName>
</protein>
<evidence type="ECO:0000256" key="1">
    <source>
        <dbReference type="ARBA" id="ARBA00004370"/>
    </source>
</evidence>
<keyword evidence="5 6" id="KW-0472">Membrane</keyword>
<feature type="region of interest" description="Disordered" evidence="7">
    <location>
        <begin position="279"/>
        <end position="299"/>
    </location>
</feature>
<feature type="transmembrane region" description="Helical" evidence="6">
    <location>
        <begin position="233"/>
        <end position="253"/>
    </location>
</feature>
<evidence type="ECO:0000256" key="2">
    <source>
        <dbReference type="ARBA" id="ARBA00007165"/>
    </source>
</evidence>
<dbReference type="EMBL" id="JACSPY010000011">
    <property type="protein sequence ID" value="MBD8021350.1"/>
    <property type="molecule type" value="Genomic_DNA"/>
</dbReference>